<sequence length="471" mass="53298">MGSRPEISTNTLHMERHWPDELSMTSLKTSATSAGSDLHIRTSPSQLGTVSTKKMNPSSNRASSNGPSTSEAFIIHDRRKNTEREEQPFCQQRRRLDERFGQSKSGFPDSGTCCQDPDRVSKHASNAFSDQRICRRGTEKPCYKISSFQDSSLRVNFEAARLKCQEDDGELLSIETENEQRLVERFVLELRASDGDFWIGLQRSLQYSADCSAQYHWLDYSKATFRNWMLMEPSCGLDRCTALFYRPSSSAGQKKSNLFKWTDFNCNSKNNFICKYSDGKLLMACTFNVLSFASSMSIEKYPVPTPTRNITTHTGSNELTSKHTSVDNGGTQTELESSDDVYYFLLAILPVMLLIILAVSGVFCFRVMSKRRKEENEIYAVPGQWVHPAALQAQNEYKHGNKFNQSATHLEYMSSEINRSFSVTSHSEFGGYENVPGTTRDCVFVTNDIYETSRNAAGLETGWVDNDIYGY</sequence>
<dbReference type="GO" id="GO:0050772">
    <property type="term" value="P:positive regulation of axonogenesis"/>
    <property type="evidence" value="ECO:0007669"/>
    <property type="project" value="TreeGrafter"/>
</dbReference>
<feature type="transmembrane region" description="Helical" evidence="8">
    <location>
        <begin position="341"/>
        <end position="365"/>
    </location>
</feature>
<protein>
    <recommendedName>
        <fullName evidence="9">C-type lectin domain-containing protein</fullName>
    </recommendedName>
</protein>
<dbReference type="GO" id="GO:0030246">
    <property type="term" value="F:carbohydrate binding"/>
    <property type="evidence" value="ECO:0007669"/>
    <property type="project" value="UniProtKB-KW"/>
</dbReference>
<dbReference type="SMART" id="SM00034">
    <property type="entry name" value="CLECT"/>
    <property type="match status" value="1"/>
</dbReference>
<organism evidence="10 11">
    <name type="scientific">Danionella cerebrum</name>
    <dbReference type="NCBI Taxonomy" id="2873325"/>
    <lineage>
        <taxon>Eukaryota</taxon>
        <taxon>Metazoa</taxon>
        <taxon>Chordata</taxon>
        <taxon>Craniata</taxon>
        <taxon>Vertebrata</taxon>
        <taxon>Euteleostomi</taxon>
        <taxon>Actinopterygii</taxon>
        <taxon>Neopterygii</taxon>
        <taxon>Teleostei</taxon>
        <taxon>Ostariophysi</taxon>
        <taxon>Cypriniformes</taxon>
        <taxon>Danionidae</taxon>
        <taxon>Danioninae</taxon>
        <taxon>Danionella</taxon>
    </lineage>
</organism>
<evidence type="ECO:0000256" key="4">
    <source>
        <dbReference type="ARBA" id="ARBA00022734"/>
    </source>
</evidence>
<dbReference type="PROSITE" id="PS50041">
    <property type="entry name" value="C_TYPE_LECTIN_2"/>
    <property type="match status" value="1"/>
</dbReference>
<dbReference type="InterPro" id="IPR001304">
    <property type="entry name" value="C-type_lectin-like"/>
</dbReference>
<reference evidence="10 11" key="1">
    <citation type="journal article" date="2019" name="Sci. Data">
        <title>Hybrid genome assembly and annotation of Danionella translucida.</title>
        <authorList>
            <person name="Kadobianskyi M."/>
            <person name="Schulze L."/>
            <person name="Schuelke M."/>
            <person name="Judkewitz B."/>
        </authorList>
    </citation>
    <scope>NUCLEOTIDE SEQUENCE [LARGE SCALE GENOMIC DNA]</scope>
    <source>
        <strain evidence="10 11">Bolton</strain>
    </source>
</reference>
<evidence type="ECO:0000256" key="5">
    <source>
        <dbReference type="ARBA" id="ARBA00022989"/>
    </source>
</evidence>
<feature type="compositionally biased region" description="Polar residues" evidence="7">
    <location>
        <begin position="307"/>
        <end position="319"/>
    </location>
</feature>
<feature type="compositionally biased region" description="Polar residues" evidence="7">
    <location>
        <begin position="42"/>
        <end position="71"/>
    </location>
</feature>
<feature type="compositionally biased region" description="Polar residues" evidence="7">
    <location>
        <begin position="25"/>
        <end position="35"/>
    </location>
</feature>
<dbReference type="PANTHER" id="PTHR14789:SF2">
    <property type="entry name" value="LAYILIN"/>
    <property type="match status" value="1"/>
</dbReference>
<dbReference type="AlphaFoldDB" id="A0A553Q4M2"/>
<dbReference type="Gene3D" id="3.10.100.10">
    <property type="entry name" value="Mannose-Binding Protein A, subunit A"/>
    <property type="match status" value="1"/>
</dbReference>
<comment type="caution">
    <text evidence="10">The sequence shown here is derived from an EMBL/GenBank/DDBJ whole genome shotgun (WGS) entry which is preliminary data.</text>
</comment>
<dbReference type="PANTHER" id="PTHR14789">
    <property type="entry name" value="CHONDROLECTIN VARIANT CHODLFDELTAE"/>
    <property type="match status" value="1"/>
</dbReference>
<evidence type="ECO:0000256" key="6">
    <source>
        <dbReference type="ARBA" id="ARBA00023136"/>
    </source>
</evidence>
<dbReference type="STRING" id="623744.A0A553Q4M2"/>
<comment type="subcellular location">
    <subcellularLocation>
        <location evidence="1">Membrane</location>
        <topology evidence="1">Single-pass type I membrane protein</topology>
    </subcellularLocation>
</comment>
<feature type="domain" description="C-type lectin" evidence="9">
    <location>
        <begin position="138"/>
        <end position="275"/>
    </location>
</feature>
<dbReference type="Proteomes" id="UP000316079">
    <property type="component" value="Unassembled WGS sequence"/>
</dbReference>
<evidence type="ECO:0000256" key="3">
    <source>
        <dbReference type="ARBA" id="ARBA00022729"/>
    </source>
</evidence>
<accession>A0A553Q4M2</accession>
<proteinExistence type="predicted"/>
<keyword evidence="6 8" id="KW-0472">Membrane</keyword>
<feature type="region of interest" description="Disordered" evidence="7">
    <location>
        <begin position="1"/>
        <end position="20"/>
    </location>
</feature>
<evidence type="ECO:0000313" key="11">
    <source>
        <dbReference type="Proteomes" id="UP000316079"/>
    </source>
</evidence>
<dbReference type="OrthoDB" id="5797898at2759"/>
<keyword evidence="11" id="KW-1185">Reference proteome</keyword>
<evidence type="ECO:0000256" key="1">
    <source>
        <dbReference type="ARBA" id="ARBA00004479"/>
    </source>
</evidence>
<gene>
    <name evidence="10" type="ORF">DNTS_017996</name>
</gene>
<dbReference type="InterPro" id="IPR016186">
    <property type="entry name" value="C-type_lectin-like/link_sf"/>
</dbReference>
<keyword evidence="5 8" id="KW-1133">Transmembrane helix</keyword>
<evidence type="ECO:0000256" key="8">
    <source>
        <dbReference type="SAM" id="Phobius"/>
    </source>
</evidence>
<feature type="region of interest" description="Disordered" evidence="7">
    <location>
        <begin position="25"/>
        <end position="73"/>
    </location>
</feature>
<feature type="compositionally biased region" description="Polar residues" evidence="7">
    <location>
        <begin position="1"/>
        <end position="12"/>
    </location>
</feature>
<evidence type="ECO:0000313" key="10">
    <source>
        <dbReference type="EMBL" id="TRY84881.1"/>
    </source>
</evidence>
<dbReference type="InterPro" id="IPR016187">
    <property type="entry name" value="CTDL_fold"/>
</dbReference>
<dbReference type="GO" id="GO:0016020">
    <property type="term" value="C:membrane"/>
    <property type="evidence" value="ECO:0007669"/>
    <property type="project" value="UniProtKB-SubCell"/>
</dbReference>
<evidence type="ECO:0000259" key="9">
    <source>
        <dbReference type="PROSITE" id="PS50041"/>
    </source>
</evidence>
<dbReference type="GO" id="GO:0005737">
    <property type="term" value="C:cytoplasm"/>
    <property type="evidence" value="ECO:0007669"/>
    <property type="project" value="TreeGrafter"/>
</dbReference>
<name>A0A553Q4M2_9TELE</name>
<feature type="region of interest" description="Disordered" evidence="7">
    <location>
        <begin position="307"/>
        <end position="331"/>
    </location>
</feature>
<dbReference type="SUPFAM" id="SSF56436">
    <property type="entry name" value="C-type lectin-like"/>
    <property type="match status" value="1"/>
</dbReference>
<evidence type="ECO:0000256" key="7">
    <source>
        <dbReference type="SAM" id="MobiDB-lite"/>
    </source>
</evidence>
<dbReference type="EMBL" id="SRMA01026355">
    <property type="protein sequence ID" value="TRY84881.1"/>
    <property type="molecule type" value="Genomic_DNA"/>
</dbReference>
<keyword evidence="3" id="KW-0732">Signal</keyword>
<keyword evidence="2 8" id="KW-0812">Transmembrane</keyword>
<dbReference type="Pfam" id="PF00059">
    <property type="entry name" value="Lectin_C"/>
    <property type="match status" value="1"/>
</dbReference>
<evidence type="ECO:0000256" key="2">
    <source>
        <dbReference type="ARBA" id="ARBA00022692"/>
    </source>
</evidence>
<keyword evidence="4" id="KW-0430">Lectin</keyword>
<dbReference type="InterPro" id="IPR051505">
    <property type="entry name" value="C-type_lectin_domain"/>
</dbReference>